<evidence type="ECO:0000313" key="1">
    <source>
        <dbReference type="EMBL" id="AKV02648.1"/>
    </source>
</evidence>
<accession>A0A0K1QA89</accession>
<dbReference type="AlphaFoldDB" id="A0A0K1QA89"/>
<gene>
    <name evidence="1" type="ORF">AKJ09_09311</name>
</gene>
<protein>
    <submittedName>
        <fullName evidence="1">Uncharacterized protein</fullName>
    </submittedName>
</protein>
<organism evidence="1 2">
    <name type="scientific">Labilithrix luteola</name>
    <dbReference type="NCBI Taxonomy" id="1391654"/>
    <lineage>
        <taxon>Bacteria</taxon>
        <taxon>Pseudomonadati</taxon>
        <taxon>Myxococcota</taxon>
        <taxon>Polyangia</taxon>
        <taxon>Polyangiales</taxon>
        <taxon>Labilitrichaceae</taxon>
        <taxon>Labilithrix</taxon>
    </lineage>
</organism>
<dbReference type="EMBL" id="CP012333">
    <property type="protein sequence ID" value="AKV02648.1"/>
    <property type="molecule type" value="Genomic_DNA"/>
</dbReference>
<dbReference type="RefSeq" id="WP_146653534.1">
    <property type="nucleotide sequence ID" value="NZ_CP012333.1"/>
</dbReference>
<evidence type="ECO:0000313" key="2">
    <source>
        <dbReference type="Proteomes" id="UP000064967"/>
    </source>
</evidence>
<sequence>MWFDQQRKTTHVCVTLGVTTKTLRLAFAERPDVRVFESEEGAAHVLYSDTTQRILSLLTIECNVRHIPTREQLRKICDAHREPEAIKRALEAQ</sequence>
<dbReference type="Proteomes" id="UP000064967">
    <property type="component" value="Chromosome"/>
</dbReference>
<keyword evidence="2" id="KW-1185">Reference proteome</keyword>
<dbReference type="KEGG" id="llu:AKJ09_09311"/>
<proteinExistence type="predicted"/>
<name>A0A0K1QA89_9BACT</name>
<reference evidence="1 2" key="1">
    <citation type="submission" date="2015-08" db="EMBL/GenBank/DDBJ databases">
        <authorList>
            <person name="Babu N.S."/>
            <person name="Beckwith C.J."/>
            <person name="Beseler K.G."/>
            <person name="Brison A."/>
            <person name="Carone J.V."/>
            <person name="Caskin T.P."/>
            <person name="Diamond M."/>
            <person name="Durham M.E."/>
            <person name="Foxe J.M."/>
            <person name="Go M."/>
            <person name="Henderson B.A."/>
            <person name="Jones I.B."/>
            <person name="McGettigan J.A."/>
            <person name="Micheletti S.J."/>
            <person name="Nasrallah M.E."/>
            <person name="Ortiz D."/>
            <person name="Piller C.R."/>
            <person name="Privatt S.R."/>
            <person name="Schneider S.L."/>
            <person name="Sharp S."/>
            <person name="Smith T.C."/>
            <person name="Stanton J.D."/>
            <person name="Ullery H.E."/>
            <person name="Wilson R.J."/>
            <person name="Serrano M.G."/>
            <person name="Buck G."/>
            <person name="Lee V."/>
            <person name="Wang Y."/>
            <person name="Carvalho R."/>
            <person name="Voegtly L."/>
            <person name="Shi R."/>
            <person name="Duckworth R."/>
            <person name="Johnson A."/>
            <person name="Loviza R."/>
            <person name="Walstead R."/>
            <person name="Shah Z."/>
            <person name="Kiflezghi M."/>
            <person name="Wade K."/>
            <person name="Ball S.L."/>
            <person name="Bradley K.W."/>
            <person name="Asai D.J."/>
            <person name="Bowman C.A."/>
            <person name="Russell D.A."/>
            <person name="Pope W.H."/>
            <person name="Jacobs-Sera D."/>
            <person name="Hendrix R.W."/>
            <person name="Hatfull G.F."/>
        </authorList>
    </citation>
    <scope>NUCLEOTIDE SEQUENCE [LARGE SCALE GENOMIC DNA]</scope>
    <source>
        <strain evidence="1 2">DSM 27648</strain>
    </source>
</reference>